<keyword evidence="2" id="KW-1185">Reference proteome</keyword>
<reference evidence="1" key="1">
    <citation type="submission" date="2022-08" db="EMBL/GenBank/DDBJ databases">
        <title>Genome sequencing of Pelomonas sp. UHG3.</title>
        <authorList>
            <person name="So Y."/>
        </authorList>
    </citation>
    <scope>NUCLEOTIDE SEQUENCE</scope>
    <source>
        <strain evidence="1">UHG3</strain>
    </source>
</reference>
<organism evidence="1 2">
    <name type="scientific">Roseateles hydrophilus</name>
    <dbReference type="NCBI Taxonomy" id="2975054"/>
    <lineage>
        <taxon>Bacteria</taxon>
        <taxon>Pseudomonadati</taxon>
        <taxon>Pseudomonadota</taxon>
        <taxon>Betaproteobacteria</taxon>
        <taxon>Burkholderiales</taxon>
        <taxon>Sphaerotilaceae</taxon>
        <taxon>Roseateles</taxon>
    </lineage>
</organism>
<dbReference type="EMBL" id="JAPPUY010000001">
    <property type="protein sequence ID" value="MCY4744663.1"/>
    <property type="molecule type" value="Genomic_DNA"/>
</dbReference>
<evidence type="ECO:0000313" key="1">
    <source>
        <dbReference type="EMBL" id="MCY4744663.1"/>
    </source>
</evidence>
<protein>
    <submittedName>
        <fullName evidence="1">Tetratricopeptide repeat protein</fullName>
    </submittedName>
</protein>
<sequence>MTQAVRHNAVLGRTAFAVLALCSTLAAGPAGAQQTPNAASPTVDVQALGSVKVTGQRTRPIDPSAIVAAKNKVLSAQFASSCGFMGGYSAADDDVTLAYLRSFGSLDAELSDLAPDDSTGAAPAPTANAAVPDMPTTPSVACAATDRRFAAGRNWIARKDKSLQQAFDAYEAGNYVEARARFEEGWKKLGYEEAAMMLGRLHLLGLGTPASTPKAIDWLNEVINARYHPVNDRLRYDPKKPDQINTRIEATLLLARVHLGGQGTQRNPEAALRLWRKALDFGFEPANTLIGQAYVSGVGTAPDGPKAVEALTAAAAAGHVPAMLLLGQLYHHQVPKQPSGVPLDLEKAGAYYGAASRAGNLEATYAYGRMLDLGEGTPRAPEKAFVFYKEAAVKGHADAQNALATFFYSGEVVPQNHATARQLFQAAARSRQPDAMFNLAVMLAQGQGGDKDLAAAYAWCSLAKGLGNEQAATALPAIAAKLSPDEKARAEAMLKPAPKKS</sequence>
<evidence type="ECO:0000313" key="2">
    <source>
        <dbReference type="Proteomes" id="UP001076464"/>
    </source>
</evidence>
<comment type="caution">
    <text evidence="1">The sequence shown here is derived from an EMBL/GenBank/DDBJ whole genome shotgun (WGS) entry which is preliminary data.</text>
</comment>
<dbReference type="Proteomes" id="UP001076464">
    <property type="component" value="Unassembled WGS sequence"/>
</dbReference>
<accession>A0ACC6C8B2</accession>
<proteinExistence type="predicted"/>
<name>A0ACC6C8B2_9BURK</name>
<gene>
    <name evidence="1" type="ORF">NYO99_06720</name>
</gene>